<feature type="transmembrane region" description="Helical" evidence="7">
    <location>
        <begin position="229"/>
        <end position="253"/>
    </location>
</feature>
<dbReference type="InterPro" id="IPR006153">
    <property type="entry name" value="Cation/H_exchanger_TM"/>
</dbReference>
<reference evidence="10" key="1">
    <citation type="submission" date="2020-01" db="EMBL/GenBank/DDBJ databases">
        <authorList>
            <person name="Fang Y."/>
            <person name="Sun R."/>
            <person name="Nie L."/>
            <person name="He J."/>
            <person name="Hao L."/>
            <person name="Wang L."/>
            <person name="Su S."/>
            <person name="Lv E."/>
            <person name="Zhang Z."/>
            <person name="Xie R."/>
            <person name="Liu H."/>
        </authorList>
    </citation>
    <scope>NUCLEOTIDE SEQUENCE [LARGE SCALE GENOMIC DNA]</scope>
    <source>
        <strain evidence="10">XCT-53</strain>
    </source>
</reference>
<dbReference type="EMBL" id="JAABLQ010000001">
    <property type="protein sequence ID" value="NBN77470.1"/>
    <property type="molecule type" value="Genomic_DNA"/>
</dbReference>
<keyword evidence="5" id="KW-0406">Ion transport</keyword>
<feature type="transmembrane region" description="Helical" evidence="7">
    <location>
        <begin position="199"/>
        <end position="217"/>
    </location>
</feature>
<gene>
    <name evidence="9" type="ORF">GWI72_04230</name>
</gene>
<dbReference type="GO" id="GO:0016020">
    <property type="term" value="C:membrane"/>
    <property type="evidence" value="ECO:0007669"/>
    <property type="project" value="UniProtKB-SubCell"/>
</dbReference>
<feature type="transmembrane region" description="Helical" evidence="7">
    <location>
        <begin position="137"/>
        <end position="162"/>
    </location>
</feature>
<dbReference type="RefSeq" id="WP_161707934.1">
    <property type="nucleotide sequence ID" value="NZ_JAABLQ010000001.1"/>
</dbReference>
<keyword evidence="3 7" id="KW-0812">Transmembrane</keyword>
<dbReference type="PANTHER" id="PTHR32468:SF0">
    <property type="entry name" value="K(+)_H(+) ANTIPORTER 1"/>
    <property type="match status" value="1"/>
</dbReference>
<evidence type="ECO:0000256" key="4">
    <source>
        <dbReference type="ARBA" id="ARBA00022989"/>
    </source>
</evidence>
<evidence type="ECO:0000256" key="1">
    <source>
        <dbReference type="ARBA" id="ARBA00004141"/>
    </source>
</evidence>
<feature type="transmembrane region" description="Helical" evidence="7">
    <location>
        <begin position="104"/>
        <end position="125"/>
    </location>
</feature>
<evidence type="ECO:0000256" key="5">
    <source>
        <dbReference type="ARBA" id="ARBA00023065"/>
    </source>
</evidence>
<comment type="caution">
    <text evidence="9">The sequence shown here is derived from an EMBL/GenBank/DDBJ whole genome shotgun (WGS) entry which is preliminary data.</text>
</comment>
<name>A0A7X5F286_9HYPH</name>
<dbReference type="InterPro" id="IPR050794">
    <property type="entry name" value="CPA2_transporter"/>
</dbReference>
<evidence type="ECO:0000259" key="8">
    <source>
        <dbReference type="Pfam" id="PF00999"/>
    </source>
</evidence>
<feature type="transmembrane region" description="Helical" evidence="7">
    <location>
        <begin position="338"/>
        <end position="358"/>
    </location>
</feature>
<feature type="domain" description="Cation/H+ exchanger transmembrane" evidence="8">
    <location>
        <begin position="16"/>
        <end position="390"/>
    </location>
</feature>
<feature type="transmembrane region" description="Helical" evidence="7">
    <location>
        <begin position="31"/>
        <end position="54"/>
    </location>
</feature>
<comment type="subcellular location">
    <subcellularLocation>
        <location evidence="1">Membrane</location>
        <topology evidence="1">Multi-pass membrane protein</topology>
    </subcellularLocation>
</comment>
<dbReference type="AlphaFoldDB" id="A0A7X5F286"/>
<feature type="transmembrane region" description="Helical" evidence="7">
    <location>
        <begin position="273"/>
        <end position="292"/>
    </location>
</feature>
<feature type="transmembrane region" description="Helical" evidence="7">
    <location>
        <begin position="370"/>
        <end position="390"/>
    </location>
</feature>
<keyword evidence="2" id="KW-0813">Transport</keyword>
<evidence type="ECO:0000256" key="3">
    <source>
        <dbReference type="ARBA" id="ARBA00022692"/>
    </source>
</evidence>
<protein>
    <submittedName>
        <fullName evidence="9">Cation:proton antiporter</fullName>
    </submittedName>
</protein>
<dbReference type="InterPro" id="IPR038770">
    <property type="entry name" value="Na+/solute_symporter_sf"/>
</dbReference>
<dbReference type="Proteomes" id="UP000586722">
    <property type="component" value="Unassembled WGS sequence"/>
</dbReference>
<keyword evidence="6 7" id="KW-0472">Membrane</keyword>
<dbReference type="Gene3D" id="1.20.1530.20">
    <property type="match status" value="1"/>
</dbReference>
<keyword evidence="4 7" id="KW-1133">Transmembrane helix</keyword>
<evidence type="ECO:0000256" key="7">
    <source>
        <dbReference type="SAM" id="Phobius"/>
    </source>
</evidence>
<dbReference type="Pfam" id="PF00999">
    <property type="entry name" value="Na_H_Exchanger"/>
    <property type="match status" value="1"/>
</dbReference>
<feature type="transmembrane region" description="Helical" evidence="7">
    <location>
        <begin position="174"/>
        <end position="193"/>
    </location>
</feature>
<organism evidence="9 10">
    <name type="scientific">Pannonibacter tanglangensis</name>
    <dbReference type="NCBI Taxonomy" id="2750084"/>
    <lineage>
        <taxon>Bacteria</taxon>
        <taxon>Pseudomonadati</taxon>
        <taxon>Pseudomonadota</taxon>
        <taxon>Alphaproteobacteria</taxon>
        <taxon>Hyphomicrobiales</taxon>
        <taxon>Stappiaceae</taxon>
        <taxon>Pannonibacter</taxon>
    </lineage>
</organism>
<feature type="transmembrane region" description="Helical" evidence="7">
    <location>
        <begin position="6"/>
        <end position="24"/>
    </location>
</feature>
<keyword evidence="10" id="KW-1185">Reference proteome</keyword>
<dbReference type="PANTHER" id="PTHR32468">
    <property type="entry name" value="CATION/H + ANTIPORTER"/>
    <property type="match status" value="1"/>
</dbReference>
<sequence>MHITTTELFLIALLVIFTLPYLVWRLLGQRSWAPLVVVQIVGGILLGPGVLGAALPEVYTLVFTDKVITALNGIAWWAVMMFVWIAGIELDLHEAWAKRRETGTVALLALIVPLGLGAGAAAVLLATDGWIGPGGAYWQVLLGIGMACAVTALPILILFMENMDILRSNLGQRILRYASLDDVAIWAVLALILLDWERVTRQVGFLLVFIPAALLARRVIAAAGERDRWILGLIWLIACGLAADWAGLHYMVGAFLSGAVLDSRWYKLEHMDAFRGTVLMTVMPVFFLSTGLRTSWDMGGFGVLAAAGLLLVASVSGKLIGVQIAGRLLRWEPGEATIIGWLLQTKALIMIIFANILLDKQIITSTTFTALLLMAVGSTMLTMPVVAPLLSRYRNIRSKTAETAGVPAEASAPAARPVGAAQGGG</sequence>
<evidence type="ECO:0000313" key="10">
    <source>
        <dbReference type="Proteomes" id="UP000586722"/>
    </source>
</evidence>
<evidence type="ECO:0000256" key="2">
    <source>
        <dbReference type="ARBA" id="ARBA00022448"/>
    </source>
</evidence>
<accession>A0A7X5F286</accession>
<feature type="transmembrane region" description="Helical" evidence="7">
    <location>
        <begin position="304"/>
        <end position="326"/>
    </location>
</feature>
<evidence type="ECO:0000313" key="9">
    <source>
        <dbReference type="EMBL" id="NBN77470.1"/>
    </source>
</evidence>
<dbReference type="GO" id="GO:0015297">
    <property type="term" value="F:antiporter activity"/>
    <property type="evidence" value="ECO:0007669"/>
    <property type="project" value="InterPro"/>
</dbReference>
<proteinExistence type="predicted"/>
<dbReference type="GO" id="GO:1902600">
    <property type="term" value="P:proton transmembrane transport"/>
    <property type="evidence" value="ECO:0007669"/>
    <property type="project" value="InterPro"/>
</dbReference>
<feature type="transmembrane region" description="Helical" evidence="7">
    <location>
        <begin position="74"/>
        <end position="92"/>
    </location>
</feature>
<evidence type="ECO:0000256" key="6">
    <source>
        <dbReference type="ARBA" id="ARBA00023136"/>
    </source>
</evidence>